<organism evidence="1">
    <name type="scientific">uncultured Caudovirales phage</name>
    <dbReference type="NCBI Taxonomy" id="2100421"/>
    <lineage>
        <taxon>Viruses</taxon>
        <taxon>Duplodnaviria</taxon>
        <taxon>Heunggongvirae</taxon>
        <taxon>Uroviricota</taxon>
        <taxon>Caudoviricetes</taxon>
        <taxon>Peduoviridae</taxon>
        <taxon>Maltschvirus</taxon>
        <taxon>Maltschvirus maltsch</taxon>
    </lineage>
</organism>
<accession>A0A6J5KTS6</accession>
<reference evidence="1" key="1">
    <citation type="submission" date="2020-04" db="EMBL/GenBank/DDBJ databases">
        <authorList>
            <person name="Chiriac C."/>
            <person name="Salcher M."/>
            <person name="Ghai R."/>
            <person name="Kavagutti S V."/>
        </authorList>
    </citation>
    <scope>NUCLEOTIDE SEQUENCE</scope>
</reference>
<sequence>MEYSNLSRIKKEVIKAFIRVDPTLATATEISRAQFRAIAIELLNSRKPGEPIYGIPQWLERSPNSTRGLYLWPAPTEADLEYELKNPNVKVKRKGVVNTPATTEARQRLNNIFNDVRVLVTDDEFEAELAANGITV</sequence>
<gene>
    <name evidence="1" type="ORF">UFOVP58_105</name>
</gene>
<proteinExistence type="predicted"/>
<protein>
    <submittedName>
        <fullName evidence="1">Uncharacterized protein</fullName>
    </submittedName>
</protein>
<evidence type="ECO:0000313" key="1">
    <source>
        <dbReference type="EMBL" id="CAB4125301.1"/>
    </source>
</evidence>
<dbReference type="EMBL" id="LR796186">
    <property type="protein sequence ID" value="CAB4125301.1"/>
    <property type="molecule type" value="Genomic_DNA"/>
</dbReference>
<name>A0A6J5KTS6_9CAUD</name>